<name>A0A0E9XNJ8_ANGAN</name>
<feature type="transmembrane region" description="Helical" evidence="1">
    <location>
        <begin position="57"/>
        <end position="75"/>
    </location>
</feature>
<proteinExistence type="predicted"/>
<organism evidence="2">
    <name type="scientific">Anguilla anguilla</name>
    <name type="common">European freshwater eel</name>
    <name type="synonym">Muraena anguilla</name>
    <dbReference type="NCBI Taxonomy" id="7936"/>
    <lineage>
        <taxon>Eukaryota</taxon>
        <taxon>Metazoa</taxon>
        <taxon>Chordata</taxon>
        <taxon>Craniata</taxon>
        <taxon>Vertebrata</taxon>
        <taxon>Euteleostomi</taxon>
        <taxon>Actinopterygii</taxon>
        <taxon>Neopterygii</taxon>
        <taxon>Teleostei</taxon>
        <taxon>Anguilliformes</taxon>
        <taxon>Anguillidae</taxon>
        <taxon>Anguilla</taxon>
    </lineage>
</organism>
<keyword evidence="1" id="KW-1133">Transmembrane helix</keyword>
<keyword evidence="1" id="KW-0472">Membrane</keyword>
<protein>
    <submittedName>
        <fullName evidence="2">Uncharacterized protein</fullName>
    </submittedName>
</protein>
<reference evidence="2" key="2">
    <citation type="journal article" date="2015" name="Fish Shellfish Immunol.">
        <title>Early steps in the European eel (Anguilla anguilla)-Vibrio vulnificus interaction in the gills: Role of the RtxA13 toxin.</title>
        <authorList>
            <person name="Callol A."/>
            <person name="Pajuelo D."/>
            <person name="Ebbesson L."/>
            <person name="Teles M."/>
            <person name="MacKenzie S."/>
            <person name="Amaro C."/>
        </authorList>
    </citation>
    <scope>NUCLEOTIDE SEQUENCE</scope>
</reference>
<keyword evidence="1" id="KW-0812">Transmembrane</keyword>
<sequence length="81" mass="8958">MCCEKLHTVLLCLMGETLPPVVLPVGMLGVWTELLCAHTSPPFCEPLHLFPLPAARFLLLLITLPFMCSVVPHSHEVLKLV</sequence>
<evidence type="ECO:0000256" key="1">
    <source>
        <dbReference type="SAM" id="Phobius"/>
    </source>
</evidence>
<evidence type="ECO:0000313" key="2">
    <source>
        <dbReference type="EMBL" id="JAI03269.1"/>
    </source>
</evidence>
<reference evidence="2" key="1">
    <citation type="submission" date="2014-11" db="EMBL/GenBank/DDBJ databases">
        <authorList>
            <person name="Amaro Gonzalez C."/>
        </authorList>
    </citation>
    <scope>NUCLEOTIDE SEQUENCE</scope>
</reference>
<dbReference type="EMBL" id="GBXM01005309">
    <property type="protein sequence ID" value="JAI03269.1"/>
    <property type="molecule type" value="Transcribed_RNA"/>
</dbReference>
<dbReference type="AlphaFoldDB" id="A0A0E9XNJ8"/>
<accession>A0A0E9XNJ8</accession>